<comment type="caution">
    <text evidence="1">The sequence shown here is derived from an EMBL/GenBank/DDBJ whole genome shotgun (WGS) entry which is preliminary data.</text>
</comment>
<protein>
    <submittedName>
        <fullName evidence="1">Uncharacterized protein</fullName>
    </submittedName>
</protein>
<proteinExistence type="predicted"/>
<gene>
    <name evidence="1" type="ORF">GS18_0220420</name>
</gene>
<keyword evidence="2" id="KW-1185">Reference proteome</keyword>
<accession>A0A084GIQ0</accession>
<dbReference type="AlphaFoldDB" id="A0A084GIQ0"/>
<organism evidence="1 2">
    <name type="scientific">Metabacillus indicus</name>
    <name type="common">Bacillus indicus</name>
    <dbReference type="NCBI Taxonomy" id="246786"/>
    <lineage>
        <taxon>Bacteria</taxon>
        <taxon>Bacillati</taxon>
        <taxon>Bacillota</taxon>
        <taxon>Bacilli</taxon>
        <taxon>Bacillales</taxon>
        <taxon>Bacillaceae</taxon>
        <taxon>Metabacillus</taxon>
    </lineage>
</organism>
<reference evidence="1 2" key="1">
    <citation type="journal article" date="2005" name="Int. J. Syst. Evol. Microbiol.">
        <title>Bacillus cibi sp. nov., isolated from jeotgal, a traditional Korean fermented seafood.</title>
        <authorList>
            <person name="Yoon J.H."/>
            <person name="Lee C.H."/>
            <person name="Oh T.K."/>
        </authorList>
    </citation>
    <scope>NUCLEOTIDE SEQUENCE [LARGE SCALE GENOMIC DNA]</scope>
    <source>
        <strain evidence="1 2">DSM 16189</strain>
    </source>
</reference>
<evidence type="ECO:0000313" key="1">
    <source>
        <dbReference type="EMBL" id="KEZ47212.1"/>
    </source>
</evidence>
<dbReference type="EMBL" id="JNVC02000024">
    <property type="protein sequence ID" value="KEZ47212.1"/>
    <property type="molecule type" value="Genomic_DNA"/>
</dbReference>
<evidence type="ECO:0000313" key="2">
    <source>
        <dbReference type="Proteomes" id="UP000028549"/>
    </source>
</evidence>
<dbReference type="InterPro" id="IPR057808">
    <property type="entry name" value="YxiG"/>
</dbReference>
<dbReference type="Pfam" id="PF24711">
    <property type="entry name" value="YxiG"/>
    <property type="match status" value="1"/>
</dbReference>
<sequence>MNLNLLKEYLDELWANVIDEMNINVFDRTIVFTTRAIDDGMVTNHKIIFEQVSSFYFLENTGDDRYKLFERGEESYLELTSIDFHPKGIGLISIDSKTYDWVKQYISNANFTIEIWDSMLFVETKRVVINNRSFDVGFPQ</sequence>
<name>A0A084GIQ0_METID</name>
<dbReference type="Proteomes" id="UP000028549">
    <property type="component" value="Unassembled WGS sequence"/>
</dbReference>